<evidence type="ECO:0000313" key="2">
    <source>
        <dbReference type="EMBL" id="MCG2616552.1"/>
    </source>
</evidence>
<gene>
    <name evidence="2" type="ORF">LZZ85_19785</name>
</gene>
<reference evidence="2" key="1">
    <citation type="submission" date="2022-01" db="EMBL/GenBank/DDBJ databases">
        <authorList>
            <person name="Jo J.-H."/>
            <person name="Im W.-T."/>
        </authorList>
    </citation>
    <scope>NUCLEOTIDE SEQUENCE</scope>
    <source>
        <strain evidence="2">NA20</strain>
    </source>
</reference>
<dbReference type="SUPFAM" id="SSF53597">
    <property type="entry name" value="Dihydrofolate reductase-like"/>
    <property type="match status" value="1"/>
</dbReference>
<sequence>MRKLIAAMNMTLDGFCDHTAGIADKAIHQHYADLIQSADTIIYGRITYLLMENYWPDIVNNPTGDQSTDNFANAMDKINKLVFSHTLKKLRWDNARIATRSIKEEIEDLKSQTGGDILVGSPGLIVGAMNLHLVDELQLSIHPTIEGKGLSLFKKIKEQISLKLLRTKTFDSGIVTFYYRPEYPGVK</sequence>
<name>A0ABS9KW15_9BACT</name>
<dbReference type="EMBL" id="JAKLTR010000014">
    <property type="protein sequence ID" value="MCG2616552.1"/>
    <property type="molecule type" value="Genomic_DNA"/>
</dbReference>
<dbReference type="Gene3D" id="3.40.430.10">
    <property type="entry name" value="Dihydrofolate Reductase, subunit A"/>
    <property type="match status" value="1"/>
</dbReference>
<dbReference type="InterPro" id="IPR002734">
    <property type="entry name" value="RibDG_C"/>
</dbReference>
<dbReference type="Proteomes" id="UP001165367">
    <property type="component" value="Unassembled WGS sequence"/>
</dbReference>
<dbReference type="RefSeq" id="WP_237875090.1">
    <property type="nucleotide sequence ID" value="NZ_JAKLTR010000014.1"/>
</dbReference>
<keyword evidence="3" id="KW-1185">Reference proteome</keyword>
<accession>A0ABS9KW15</accession>
<evidence type="ECO:0000313" key="3">
    <source>
        <dbReference type="Proteomes" id="UP001165367"/>
    </source>
</evidence>
<feature type="domain" description="Bacterial bifunctional deaminase-reductase C-terminal" evidence="1">
    <location>
        <begin position="2"/>
        <end position="175"/>
    </location>
</feature>
<dbReference type="InterPro" id="IPR050765">
    <property type="entry name" value="Riboflavin_Biosynth_HTPR"/>
</dbReference>
<protein>
    <submittedName>
        <fullName evidence="2">Dihydrofolate reductase family protein</fullName>
    </submittedName>
</protein>
<comment type="caution">
    <text evidence="2">The sequence shown here is derived from an EMBL/GenBank/DDBJ whole genome shotgun (WGS) entry which is preliminary data.</text>
</comment>
<dbReference type="Pfam" id="PF01872">
    <property type="entry name" value="RibD_C"/>
    <property type="match status" value="1"/>
</dbReference>
<evidence type="ECO:0000259" key="1">
    <source>
        <dbReference type="Pfam" id="PF01872"/>
    </source>
</evidence>
<dbReference type="InterPro" id="IPR024072">
    <property type="entry name" value="DHFR-like_dom_sf"/>
</dbReference>
<dbReference type="PANTHER" id="PTHR38011:SF11">
    <property type="entry name" value="2,5-DIAMINO-6-RIBOSYLAMINO-4(3H)-PYRIMIDINONE 5'-PHOSPHATE REDUCTASE"/>
    <property type="match status" value="1"/>
</dbReference>
<dbReference type="PANTHER" id="PTHR38011">
    <property type="entry name" value="DIHYDROFOLATE REDUCTASE FAMILY PROTEIN (AFU_ORTHOLOGUE AFUA_8G06820)"/>
    <property type="match status" value="1"/>
</dbReference>
<organism evidence="2 3">
    <name type="scientific">Terrimonas ginsenosidimutans</name>
    <dbReference type="NCBI Taxonomy" id="2908004"/>
    <lineage>
        <taxon>Bacteria</taxon>
        <taxon>Pseudomonadati</taxon>
        <taxon>Bacteroidota</taxon>
        <taxon>Chitinophagia</taxon>
        <taxon>Chitinophagales</taxon>
        <taxon>Chitinophagaceae</taxon>
        <taxon>Terrimonas</taxon>
    </lineage>
</organism>
<proteinExistence type="predicted"/>